<organism evidence="1 2">
    <name type="scientific">Agrobacterium rubi TR3 = NBRC 13261</name>
    <dbReference type="NCBI Taxonomy" id="1368415"/>
    <lineage>
        <taxon>Bacteria</taxon>
        <taxon>Pseudomonadati</taxon>
        <taxon>Pseudomonadota</taxon>
        <taxon>Alphaproteobacteria</taxon>
        <taxon>Hyphomicrobiales</taxon>
        <taxon>Rhizobiaceae</taxon>
        <taxon>Rhizobium/Agrobacterium group</taxon>
        <taxon>Agrobacterium</taxon>
    </lineage>
</organism>
<reference evidence="1 2" key="1">
    <citation type="submission" date="2014-08" db="EMBL/GenBank/DDBJ databases">
        <title>Whole genome shotgun sequence of Rhizobium rubi NBRC 13261.</title>
        <authorList>
            <person name="Katano-Makiyama Y."/>
            <person name="Hosoyama A."/>
            <person name="Hashimoto M."/>
            <person name="Hosoyama Y."/>
            <person name="Noguchi M."/>
            <person name="Tsuchikane K."/>
            <person name="Uohara A."/>
            <person name="Ohji S."/>
            <person name="Ichikawa N."/>
            <person name="Kimura A."/>
            <person name="Yamazoe A."/>
            <person name="Fujita N."/>
        </authorList>
    </citation>
    <scope>NUCLEOTIDE SEQUENCE [LARGE SCALE GENOMIC DNA]</scope>
    <source>
        <strain evidence="1 2">NBRC 13261</strain>
    </source>
</reference>
<sequence>MANDSAFFVIDSMEKRRAAVEFVARIASNPIMSVEVKPHRRSRSVAQNRLYWMWIHVLAEHTGYDEQELHLYFREHFLGYEPIIIREKRVFTLKSTTELTVRQFTDYLNRIGRVAYFLEVTLPYPDEADFALNNKGEPMN</sequence>
<protein>
    <recommendedName>
        <fullName evidence="3">NinB family protein</fullName>
    </recommendedName>
</protein>
<gene>
    <name evidence="1" type="ORF">RRU01S_04_01530</name>
</gene>
<dbReference type="Proteomes" id="UP000028701">
    <property type="component" value="Unassembled WGS sequence"/>
</dbReference>
<name>A0A081CRN5_9HYPH</name>
<evidence type="ECO:0008006" key="3">
    <source>
        <dbReference type="Google" id="ProtNLM"/>
    </source>
</evidence>
<proteinExistence type="predicted"/>
<dbReference type="AlphaFoldDB" id="A0A081CRN5"/>
<dbReference type="EMBL" id="BBJU01000004">
    <property type="protein sequence ID" value="GAK69331.1"/>
    <property type="molecule type" value="Genomic_DNA"/>
</dbReference>
<dbReference type="Gene3D" id="1.10.3790.10">
    <property type="entry name" value="NinB"/>
    <property type="match status" value="1"/>
</dbReference>
<comment type="caution">
    <text evidence="1">The sequence shown here is derived from an EMBL/GenBank/DDBJ whole genome shotgun (WGS) entry which is preliminary data.</text>
</comment>
<dbReference type="RefSeq" id="WP_045228920.1">
    <property type="nucleotide sequence ID" value="NZ_BBJU01000004.1"/>
</dbReference>
<accession>A0A081CRN5</accession>
<dbReference type="InterPro" id="IPR036619">
    <property type="entry name" value="NinB_sf"/>
</dbReference>
<dbReference type="SUPFAM" id="SSF103370">
    <property type="entry name" value="NinB"/>
    <property type="match status" value="1"/>
</dbReference>
<evidence type="ECO:0000313" key="2">
    <source>
        <dbReference type="Proteomes" id="UP000028701"/>
    </source>
</evidence>
<dbReference type="eggNOG" id="ENOG5032XZI">
    <property type="taxonomic scope" value="Bacteria"/>
</dbReference>
<evidence type="ECO:0000313" key="1">
    <source>
        <dbReference type="EMBL" id="GAK69331.1"/>
    </source>
</evidence>